<feature type="transmembrane region" description="Helical" evidence="1">
    <location>
        <begin position="43"/>
        <end position="63"/>
    </location>
</feature>
<dbReference type="EMBL" id="JBHSBU010000001">
    <property type="protein sequence ID" value="MFC4161162.1"/>
    <property type="molecule type" value="Genomic_DNA"/>
</dbReference>
<proteinExistence type="predicted"/>
<dbReference type="InterPro" id="IPR046216">
    <property type="entry name" value="DUF6249"/>
</dbReference>
<keyword evidence="1" id="KW-0812">Transmembrane</keyword>
<dbReference type="Proteomes" id="UP001595791">
    <property type="component" value="Unassembled WGS sequence"/>
</dbReference>
<keyword evidence="1" id="KW-0472">Membrane</keyword>
<evidence type="ECO:0000259" key="2">
    <source>
        <dbReference type="Pfam" id="PF19762"/>
    </source>
</evidence>
<gene>
    <name evidence="3" type="ORF">ACFOW7_17630</name>
</gene>
<keyword evidence="4" id="KW-1185">Reference proteome</keyword>
<dbReference type="RefSeq" id="WP_378166790.1">
    <property type="nucleotide sequence ID" value="NZ_JBHSBU010000001.1"/>
</dbReference>
<dbReference type="Pfam" id="PF19762">
    <property type="entry name" value="DUF6249"/>
    <property type="match status" value="1"/>
</dbReference>
<organism evidence="3 4">
    <name type="scientific">Chitinimonas lacunae</name>
    <dbReference type="NCBI Taxonomy" id="1963018"/>
    <lineage>
        <taxon>Bacteria</taxon>
        <taxon>Pseudomonadati</taxon>
        <taxon>Pseudomonadota</taxon>
        <taxon>Betaproteobacteria</taxon>
        <taxon>Neisseriales</taxon>
        <taxon>Chitinibacteraceae</taxon>
        <taxon>Chitinimonas</taxon>
    </lineage>
</organism>
<name>A0ABV8MSC5_9NEIS</name>
<evidence type="ECO:0000313" key="3">
    <source>
        <dbReference type="EMBL" id="MFC4161162.1"/>
    </source>
</evidence>
<reference evidence="4" key="1">
    <citation type="journal article" date="2019" name="Int. J. Syst. Evol. Microbiol.">
        <title>The Global Catalogue of Microorganisms (GCM) 10K type strain sequencing project: providing services to taxonomists for standard genome sequencing and annotation.</title>
        <authorList>
            <consortium name="The Broad Institute Genomics Platform"/>
            <consortium name="The Broad Institute Genome Sequencing Center for Infectious Disease"/>
            <person name="Wu L."/>
            <person name="Ma J."/>
        </authorList>
    </citation>
    <scope>NUCLEOTIDE SEQUENCE [LARGE SCALE GENOMIC DNA]</scope>
    <source>
        <strain evidence="4">LMG 29894</strain>
    </source>
</reference>
<comment type="caution">
    <text evidence="3">The sequence shown here is derived from an EMBL/GenBank/DDBJ whole genome shotgun (WGS) entry which is preliminary data.</text>
</comment>
<feature type="domain" description="DUF6249" evidence="2">
    <location>
        <begin position="46"/>
        <end position="159"/>
    </location>
</feature>
<evidence type="ECO:0000313" key="4">
    <source>
        <dbReference type="Proteomes" id="UP001595791"/>
    </source>
</evidence>
<feature type="transmembrane region" description="Helical" evidence="1">
    <location>
        <begin position="139"/>
        <end position="158"/>
    </location>
</feature>
<protein>
    <submittedName>
        <fullName evidence="3">DUF6249 domain-containing protein</fullName>
    </submittedName>
</protein>
<keyword evidence="1" id="KW-1133">Transmembrane helix</keyword>
<accession>A0ABV8MSC5</accession>
<evidence type="ECO:0000256" key="1">
    <source>
        <dbReference type="SAM" id="Phobius"/>
    </source>
</evidence>
<sequence>MKNFAWGESETRPPCIEVNKRRPISVGASITPTLEYAMPPFELLIPLTGMVVPMVIVGLVSYFRYQSHQLRHETLRRLAEQGIALTPELLESLNRSSRPKREECPESRLDRELRQGMVLLWTGLGVMGGLYLVSPRMPWGMGLVPLCIGLGYLMTWKLSSRNRQ</sequence>
<feature type="transmembrane region" description="Helical" evidence="1">
    <location>
        <begin position="116"/>
        <end position="133"/>
    </location>
</feature>